<dbReference type="Pfam" id="PF00196">
    <property type="entry name" value="GerE"/>
    <property type="match status" value="1"/>
</dbReference>
<dbReference type="SMART" id="SM00421">
    <property type="entry name" value="HTH_LUXR"/>
    <property type="match status" value="1"/>
</dbReference>
<dbReference type="SUPFAM" id="SSF55781">
    <property type="entry name" value="GAF domain-like"/>
    <property type="match status" value="1"/>
</dbReference>
<dbReference type="Proteomes" id="UP001597483">
    <property type="component" value="Unassembled WGS sequence"/>
</dbReference>
<evidence type="ECO:0000313" key="6">
    <source>
        <dbReference type="Proteomes" id="UP001597483"/>
    </source>
</evidence>
<feature type="domain" description="HTH luxR-type" evidence="4">
    <location>
        <begin position="286"/>
        <end position="349"/>
    </location>
</feature>
<name>A0ABW5H3H0_9PSEU</name>
<protein>
    <submittedName>
        <fullName evidence="5">LuxR C-terminal-related transcriptional regulator</fullName>
    </submittedName>
</protein>
<dbReference type="PRINTS" id="PR00038">
    <property type="entry name" value="HTHLUXR"/>
</dbReference>
<dbReference type="PROSITE" id="PS50043">
    <property type="entry name" value="HTH_LUXR_2"/>
    <property type="match status" value="1"/>
</dbReference>
<gene>
    <name evidence="5" type="ORF">ACFSVL_10430</name>
</gene>
<reference evidence="6" key="1">
    <citation type="journal article" date="2019" name="Int. J. Syst. Evol. Microbiol.">
        <title>The Global Catalogue of Microorganisms (GCM) 10K type strain sequencing project: providing services to taxonomists for standard genome sequencing and annotation.</title>
        <authorList>
            <consortium name="The Broad Institute Genomics Platform"/>
            <consortium name="The Broad Institute Genome Sequencing Center for Infectious Disease"/>
            <person name="Wu L."/>
            <person name="Ma J."/>
        </authorList>
    </citation>
    <scope>NUCLEOTIDE SEQUENCE [LARGE SCALE GENOMIC DNA]</scope>
    <source>
        <strain evidence="6">CGMCC 4.7641</strain>
    </source>
</reference>
<dbReference type="RefSeq" id="WP_378302874.1">
    <property type="nucleotide sequence ID" value="NZ_JBHUKS010000006.1"/>
</dbReference>
<dbReference type="Gene3D" id="1.10.10.10">
    <property type="entry name" value="Winged helix-like DNA-binding domain superfamily/Winged helix DNA-binding domain"/>
    <property type="match status" value="1"/>
</dbReference>
<comment type="caution">
    <text evidence="5">The sequence shown here is derived from an EMBL/GenBank/DDBJ whole genome shotgun (WGS) entry which is preliminary data.</text>
</comment>
<dbReference type="PANTHER" id="PTHR44688">
    <property type="entry name" value="DNA-BINDING TRANSCRIPTIONAL ACTIVATOR DEVR_DOSR"/>
    <property type="match status" value="1"/>
</dbReference>
<dbReference type="CDD" id="cd06170">
    <property type="entry name" value="LuxR_C_like"/>
    <property type="match status" value="1"/>
</dbReference>
<sequence length="349" mass="36907">MSLPVRYGTAMLDRMGGAAGCSLGDVHEAVGQGAGSDAAGEALSRALAPLVAHDALRLAATNPAAEFGPAAFSFWHKFDPGLGLALLHRTYAPSGECSPLARARPAVVLGDDLYRAYGVGSALLVLLRDRRGTWGALELLRSQGGRQFDDEDGRRAARLGPALAAVLRQYVTAGPLAPQTPMLAPGVLVVGPDHRLRAATPQARAWQERLRASHRTPDFTDAAHLAGLSLQTRRCLGDPGARTPVLTAPPASHGRWVGCHAQPLDDASGDVAVVIEAITGKRLLPSFCDWYGITPRERQVVEHLCDGAAAKHIARRLDLSVHTVNEHLKAVFRKTAASGRDELVAAITG</sequence>
<evidence type="ECO:0000256" key="1">
    <source>
        <dbReference type="ARBA" id="ARBA00023015"/>
    </source>
</evidence>
<proteinExistence type="predicted"/>
<evidence type="ECO:0000256" key="3">
    <source>
        <dbReference type="ARBA" id="ARBA00023163"/>
    </source>
</evidence>
<dbReference type="InterPro" id="IPR036388">
    <property type="entry name" value="WH-like_DNA-bd_sf"/>
</dbReference>
<evidence type="ECO:0000256" key="2">
    <source>
        <dbReference type="ARBA" id="ARBA00023125"/>
    </source>
</evidence>
<dbReference type="PROSITE" id="PS00622">
    <property type="entry name" value="HTH_LUXR_1"/>
    <property type="match status" value="1"/>
</dbReference>
<keyword evidence="2" id="KW-0238">DNA-binding</keyword>
<dbReference type="EMBL" id="JBHUKS010000006">
    <property type="protein sequence ID" value="MFD2467812.1"/>
    <property type="molecule type" value="Genomic_DNA"/>
</dbReference>
<dbReference type="PANTHER" id="PTHR44688:SF16">
    <property type="entry name" value="DNA-BINDING TRANSCRIPTIONAL ACTIVATOR DEVR_DOSR"/>
    <property type="match status" value="1"/>
</dbReference>
<keyword evidence="3" id="KW-0804">Transcription</keyword>
<keyword evidence="6" id="KW-1185">Reference proteome</keyword>
<accession>A0ABW5H3H0</accession>
<dbReference type="InterPro" id="IPR016032">
    <property type="entry name" value="Sig_transdc_resp-reg_C-effctor"/>
</dbReference>
<dbReference type="SUPFAM" id="SSF46894">
    <property type="entry name" value="C-terminal effector domain of the bipartite response regulators"/>
    <property type="match status" value="1"/>
</dbReference>
<organism evidence="5 6">
    <name type="scientific">Amycolatopsis silviterrae</name>
    <dbReference type="NCBI Taxonomy" id="1656914"/>
    <lineage>
        <taxon>Bacteria</taxon>
        <taxon>Bacillati</taxon>
        <taxon>Actinomycetota</taxon>
        <taxon>Actinomycetes</taxon>
        <taxon>Pseudonocardiales</taxon>
        <taxon>Pseudonocardiaceae</taxon>
        <taxon>Amycolatopsis</taxon>
    </lineage>
</organism>
<evidence type="ECO:0000259" key="4">
    <source>
        <dbReference type="PROSITE" id="PS50043"/>
    </source>
</evidence>
<evidence type="ECO:0000313" key="5">
    <source>
        <dbReference type="EMBL" id="MFD2467812.1"/>
    </source>
</evidence>
<keyword evidence="1" id="KW-0805">Transcription regulation</keyword>
<dbReference type="InterPro" id="IPR000792">
    <property type="entry name" value="Tscrpt_reg_LuxR_C"/>
</dbReference>